<dbReference type="Pfam" id="PF08534">
    <property type="entry name" value="Redoxin"/>
    <property type="match status" value="1"/>
</dbReference>
<dbReference type="InterPro" id="IPR013766">
    <property type="entry name" value="Thioredoxin_domain"/>
</dbReference>
<dbReference type="InterPro" id="IPR036249">
    <property type="entry name" value="Thioredoxin-like_sf"/>
</dbReference>
<keyword evidence="6" id="KW-1185">Reference proteome</keyword>
<dbReference type="PANTHER" id="PTHR10430">
    <property type="entry name" value="PEROXIREDOXIN"/>
    <property type="match status" value="1"/>
</dbReference>
<comment type="catalytic activity">
    <reaction evidence="3">
        <text>a hydroperoxide + 2 glutathione = an alcohol + glutathione disulfide + H2O</text>
        <dbReference type="Rhea" id="RHEA:62632"/>
        <dbReference type="ChEBI" id="CHEBI:15377"/>
        <dbReference type="ChEBI" id="CHEBI:30879"/>
        <dbReference type="ChEBI" id="CHEBI:35924"/>
        <dbReference type="ChEBI" id="CHEBI:57925"/>
        <dbReference type="ChEBI" id="CHEBI:58297"/>
        <dbReference type="EC" id="1.11.1.27"/>
    </reaction>
</comment>
<keyword evidence="3" id="KW-0676">Redox-active center</keyword>
<gene>
    <name evidence="5" type="ORF">Ga0609869_000853</name>
</gene>
<dbReference type="PROSITE" id="PS51352">
    <property type="entry name" value="THIOREDOXIN_2"/>
    <property type="match status" value="1"/>
</dbReference>
<comment type="caution">
    <text evidence="5">The sequence shown here is derived from an EMBL/GenBank/DDBJ whole genome shotgun (WGS) entry which is preliminary data.</text>
</comment>
<proteinExistence type="inferred from homology"/>
<evidence type="ECO:0000256" key="3">
    <source>
        <dbReference type="RuleBase" id="RU366011"/>
    </source>
</evidence>
<dbReference type="EMBL" id="JBEHHI010000001">
    <property type="protein sequence ID" value="MEX5727500.1"/>
    <property type="molecule type" value="Genomic_DNA"/>
</dbReference>
<name>A0ABV3XQA0_9RHOB</name>
<feature type="domain" description="Thioredoxin" evidence="4">
    <location>
        <begin position="3"/>
        <end position="161"/>
    </location>
</feature>
<sequence length="161" mass="16645">MTISKGDRLPDVTMTRVGVEGPETVQLAEVLKGRKVVVFGLPGAFTRGCTSAHLPSFIRTADAFRGKGVDEIVCIAVNDPFALNAWAEATGGKAAGISFLGDSEGKLTHALGMEFSAPAIGLIGRSNRYAALVEDGVVTVAQVDAPGECNLSTGEELLAAI</sequence>
<dbReference type="InterPro" id="IPR013740">
    <property type="entry name" value="Redoxin"/>
</dbReference>
<keyword evidence="2 3" id="KW-0560">Oxidoreductase</keyword>
<comment type="function">
    <text evidence="3">Thiol-specific peroxidase that catalyzes the reduction of hydrogen peroxide and organic hydroperoxides to water and alcohols, respectively. Plays a role in cell protection against oxidative stress by detoxifying peroxides.</text>
</comment>
<dbReference type="SUPFAM" id="SSF52833">
    <property type="entry name" value="Thioredoxin-like"/>
    <property type="match status" value="1"/>
</dbReference>
<organism evidence="5 6">
    <name type="scientific">Rhodovulum iodosum</name>
    <dbReference type="NCBI Taxonomy" id="68291"/>
    <lineage>
        <taxon>Bacteria</taxon>
        <taxon>Pseudomonadati</taxon>
        <taxon>Pseudomonadota</taxon>
        <taxon>Alphaproteobacteria</taxon>
        <taxon>Rhodobacterales</taxon>
        <taxon>Paracoccaceae</taxon>
        <taxon>Rhodovulum</taxon>
    </lineage>
</organism>
<protein>
    <recommendedName>
        <fullName evidence="3">Glutathione-dependent peroxiredoxin</fullName>
        <ecNumber evidence="3">1.11.1.27</ecNumber>
    </recommendedName>
</protein>
<reference evidence="5 6" key="1">
    <citation type="submission" date="2024-06" db="EMBL/GenBank/DDBJ databases">
        <title>Genome of Rhodovulum iodosum, a marine photoferrotroph.</title>
        <authorList>
            <person name="Bianchini G."/>
            <person name="Nikeleit V."/>
            <person name="Kappler A."/>
            <person name="Bryce C."/>
            <person name="Sanchez-Baracaldo P."/>
        </authorList>
    </citation>
    <scope>NUCLEOTIDE SEQUENCE [LARGE SCALE GENOMIC DNA]</scope>
    <source>
        <strain evidence="5 6">UT/N1</strain>
    </source>
</reference>
<evidence type="ECO:0000256" key="2">
    <source>
        <dbReference type="ARBA" id="ARBA00023002"/>
    </source>
</evidence>
<dbReference type="Gene3D" id="3.40.30.10">
    <property type="entry name" value="Glutaredoxin"/>
    <property type="match status" value="1"/>
</dbReference>
<keyword evidence="1 3" id="KW-0575">Peroxidase</keyword>
<accession>A0ABV3XQA0</accession>
<dbReference type="PANTHER" id="PTHR10430:SF16">
    <property type="entry name" value="PEROXIREDOXIN-5, MITOCHONDRIAL"/>
    <property type="match status" value="1"/>
</dbReference>
<dbReference type="EC" id="1.11.1.27" evidence="3"/>
<evidence type="ECO:0000259" key="4">
    <source>
        <dbReference type="PROSITE" id="PS51352"/>
    </source>
</evidence>
<keyword evidence="3" id="KW-0049">Antioxidant</keyword>
<dbReference type="Proteomes" id="UP001560019">
    <property type="component" value="Unassembled WGS sequence"/>
</dbReference>
<dbReference type="InterPro" id="IPR037944">
    <property type="entry name" value="PRX5-like"/>
</dbReference>
<comment type="similarity">
    <text evidence="3">Belongs to the peroxiredoxin family. Prx5 subfamily.</text>
</comment>
<evidence type="ECO:0000313" key="6">
    <source>
        <dbReference type="Proteomes" id="UP001560019"/>
    </source>
</evidence>
<dbReference type="CDD" id="cd03013">
    <property type="entry name" value="PRX5_like"/>
    <property type="match status" value="1"/>
</dbReference>
<dbReference type="RefSeq" id="WP_125403125.1">
    <property type="nucleotide sequence ID" value="NZ_JBEHHI010000001.1"/>
</dbReference>
<evidence type="ECO:0000313" key="5">
    <source>
        <dbReference type="EMBL" id="MEX5727500.1"/>
    </source>
</evidence>
<evidence type="ECO:0000256" key="1">
    <source>
        <dbReference type="ARBA" id="ARBA00022559"/>
    </source>
</evidence>